<evidence type="ECO:0000313" key="5">
    <source>
        <dbReference type="EMBL" id="KAE8387471.1"/>
    </source>
</evidence>
<keyword evidence="2" id="KW-0325">Glycoprotein</keyword>
<dbReference type="SUPFAM" id="SSF54373">
    <property type="entry name" value="FAD-linked reductases, C-terminal domain"/>
    <property type="match status" value="1"/>
</dbReference>
<feature type="domain" description="Glucose-methanol-choline oxidoreductase N-terminal" evidence="4">
    <location>
        <begin position="250"/>
        <end position="264"/>
    </location>
</feature>
<gene>
    <name evidence="5" type="ORF">BDV23DRAFT_174602</name>
</gene>
<keyword evidence="3" id="KW-0285">Flavoprotein</keyword>
<name>A0A5N7C049_PETAA</name>
<dbReference type="GO" id="GO:0044550">
    <property type="term" value="P:secondary metabolite biosynthetic process"/>
    <property type="evidence" value="ECO:0007669"/>
    <property type="project" value="TreeGrafter"/>
</dbReference>
<evidence type="ECO:0000256" key="2">
    <source>
        <dbReference type="ARBA" id="ARBA00023180"/>
    </source>
</evidence>
<dbReference type="GO" id="GO:0050660">
    <property type="term" value="F:flavin adenine dinucleotide binding"/>
    <property type="evidence" value="ECO:0007669"/>
    <property type="project" value="InterPro"/>
</dbReference>
<evidence type="ECO:0000256" key="1">
    <source>
        <dbReference type="ARBA" id="ARBA00010790"/>
    </source>
</evidence>
<dbReference type="InterPro" id="IPR007867">
    <property type="entry name" value="GMC_OxRtase_C"/>
</dbReference>
<dbReference type="Proteomes" id="UP000326877">
    <property type="component" value="Unassembled WGS sequence"/>
</dbReference>
<dbReference type="EMBL" id="ML735292">
    <property type="protein sequence ID" value="KAE8387471.1"/>
    <property type="molecule type" value="Genomic_DNA"/>
</dbReference>
<dbReference type="Pfam" id="PF05199">
    <property type="entry name" value="GMC_oxred_C"/>
    <property type="match status" value="1"/>
</dbReference>
<feature type="binding site" evidence="3">
    <location>
        <begin position="475"/>
        <end position="476"/>
    </location>
    <ligand>
        <name>FAD</name>
        <dbReference type="ChEBI" id="CHEBI:57692"/>
    </ligand>
</feature>
<dbReference type="Gene3D" id="3.30.560.10">
    <property type="entry name" value="Glucose Oxidase, domain 3"/>
    <property type="match status" value="1"/>
</dbReference>
<dbReference type="GO" id="GO:0016614">
    <property type="term" value="F:oxidoreductase activity, acting on CH-OH group of donors"/>
    <property type="evidence" value="ECO:0007669"/>
    <property type="project" value="InterPro"/>
</dbReference>
<dbReference type="Pfam" id="PF00732">
    <property type="entry name" value="GMC_oxred_N"/>
    <property type="match status" value="1"/>
</dbReference>
<dbReference type="PANTHER" id="PTHR11552:SF138">
    <property type="entry name" value="DEHYDROGENASE PKFF-RELATED"/>
    <property type="match status" value="1"/>
</dbReference>
<keyword evidence="3" id="KW-0274">FAD</keyword>
<comment type="similarity">
    <text evidence="1">Belongs to the GMC oxidoreductase family.</text>
</comment>
<dbReference type="PIRSF" id="PIRSF000137">
    <property type="entry name" value="Alcohol_oxidase"/>
    <property type="match status" value="1"/>
</dbReference>
<dbReference type="AlphaFoldDB" id="A0A5N7C049"/>
<dbReference type="InterPro" id="IPR036188">
    <property type="entry name" value="FAD/NAD-bd_sf"/>
</dbReference>
<organism evidence="5">
    <name type="scientific">Petromyces alliaceus</name>
    <name type="common">Aspergillus alliaceus</name>
    <dbReference type="NCBI Taxonomy" id="209559"/>
    <lineage>
        <taxon>Eukaryota</taxon>
        <taxon>Fungi</taxon>
        <taxon>Dikarya</taxon>
        <taxon>Ascomycota</taxon>
        <taxon>Pezizomycotina</taxon>
        <taxon>Eurotiomycetes</taxon>
        <taxon>Eurotiomycetidae</taxon>
        <taxon>Eurotiales</taxon>
        <taxon>Aspergillaceae</taxon>
        <taxon>Aspergillus</taxon>
        <taxon>Aspergillus subgen. Circumdati</taxon>
    </lineage>
</organism>
<dbReference type="PROSITE" id="PS00624">
    <property type="entry name" value="GMC_OXRED_2"/>
    <property type="match status" value="1"/>
</dbReference>
<dbReference type="OrthoDB" id="269227at2759"/>
<dbReference type="SUPFAM" id="SSF51905">
    <property type="entry name" value="FAD/NAD(P)-binding domain"/>
    <property type="match status" value="1"/>
</dbReference>
<dbReference type="PANTHER" id="PTHR11552">
    <property type="entry name" value="GLUCOSE-METHANOL-CHOLINE GMC OXIDOREDUCTASE"/>
    <property type="match status" value="1"/>
</dbReference>
<proteinExistence type="inferred from homology"/>
<dbReference type="InterPro" id="IPR000172">
    <property type="entry name" value="GMC_OxRdtase_N"/>
</dbReference>
<evidence type="ECO:0000256" key="3">
    <source>
        <dbReference type="PIRSR" id="PIRSR000137-2"/>
    </source>
</evidence>
<comment type="cofactor">
    <cofactor evidence="3">
        <name>FAD</name>
        <dbReference type="ChEBI" id="CHEBI:57692"/>
    </cofactor>
</comment>
<sequence length="527" mass="58051">MVEIYRFSPFKRFHGICLHKNNNWNSETDIEGIPGIDASFDYLVVGGGNAGVTLAARLAEQIFTVALVEAGDFYETKYPLAKVPGAAGIGSYIFDSVFPFSKRPINFTAPNDELRPANATVRYREEAYDKNSWPVELTYPDSVSSFPSWLKLGLKSGVVGETVEFKSGSLSGSFYCPLTMRLADQTRSSSESAFFRSLPSSVYLQSLTLYKNTMGKWILFDQKRATGVVVSTTGSKYELSATHEVVISSGAFQSPQLLMVSGIGPTVILQEHGIVVVVVGLPGVGQNLWDQVFFGPTYQVDVETFNKQYTSSHTGVLTNHGFDYVAFEKLPNSSRSAFSERTEKDLSWFTEDWPEVEVLCRRTAFVGNFSDPITMQPKDGKQYASNMPVLMTPTLCGNVSMISADTNDLPVIHVNWLTTETDQQVVIAAFKRTCDIFHSEAMTPIVIGDEYFPGEEDQIDSQILGIIRDIAMAPWHASGTCKMGTRSNRLAALDTRARIDGDCKMGSPMTAPNHIPAILQSEHGATE</sequence>
<dbReference type="InterPro" id="IPR012132">
    <property type="entry name" value="GMC_OxRdtase"/>
</dbReference>
<reference evidence="5" key="1">
    <citation type="submission" date="2019-04" db="EMBL/GenBank/DDBJ databases">
        <title>Friends and foes A comparative genomics studyof 23 Aspergillus species from section Flavi.</title>
        <authorList>
            <consortium name="DOE Joint Genome Institute"/>
            <person name="Kjaerbolling I."/>
            <person name="Vesth T."/>
            <person name="Frisvad J.C."/>
            <person name="Nybo J.L."/>
            <person name="Theobald S."/>
            <person name="Kildgaard S."/>
            <person name="Isbrandt T."/>
            <person name="Kuo A."/>
            <person name="Sato A."/>
            <person name="Lyhne E.K."/>
            <person name="Kogle M.E."/>
            <person name="Wiebenga A."/>
            <person name="Kun R.S."/>
            <person name="Lubbers R.J."/>
            <person name="Makela M.R."/>
            <person name="Barry K."/>
            <person name="Chovatia M."/>
            <person name="Clum A."/>
            <person name="Daum C."/>
            <person name="Haridas S."/>
            <person name="He G."/>
            <person name="LaButti K."/>
            <person name="Lipzen A."/>
            <person name="Mondo S."/>
            <person name="Riley R."/>
            <person name="Salamov A."/>
            <person name="Simmons B.A."/>
            <person name="Magnuson J.K."/>
            <person name="Henrissat B."/>
            <person name="Mortensen U.H."/>
            <person name="Larsen T.O."/>
            <person name="Devries R.P."/>
            <person name="Grigoriev I.V."/>
            <person name="Machida M."/>
            <person name="Baker S.E."/>
            <person name="Andersen M.R."/>
        </authorList>
    </citation>
    <scope>NUCLEOTIDE SEQUENCE [LARGE SCALE GENOMIC DNA]</scope>
    <source>
        <strain evidence="5">IBT 14317</strain>
    </source>
</reference>
<protein>
    <recommendedName>
        <fullName evidence="4">Glucose-methanol-choline oxidoreductase N-terminal domain-containing protein</fullName>
    </recommendedName>
</protein>
<evidence type="ECO:0000259" key="4">
    <source>
        <dbReference type="PROSITE" id="PS00624"/>
    </source>
</evidence>
<dbReference type="Gene3D" id="3.50.50.60">
    <property type="entry name" value="FAD/NAD(P)-binding domain"/>
    <property type="match status" value="2"/>
</dbReference>
<accession>A0A5N7C049</accession>